<evidence type="ECO:0000313" key="1">
    <source>
        <dbReference type="EMBL" id="QJW94583.1"/>
    </source>
</evidence>
<sequence>MVGKGSWPRRIVFFESDRELLMNIPFATDIGLRMDLE</sequence>
<accession>A0A6M5YMQ6</accession>
<keyword evidence="2" id="KW-1185">Reference proteome</keyword>
<name>A0A6M5YMQ6_9BACT</name>
<dbReference type="KEGG" id="ftj:FTUN_2104"/>
<proteinExistence type="predicted"/>
<organism evidence="1 2">
    <name type="scientific">Frigoriglobus tundricola</name>
    <dbReference type="NCBI Taxonomy" id="2774151"/>
    <lineage>
        <taxon>Bacteria</taxon>
        <taxon>Pseudomonadati</taxon>
        <taxon>Planctomycetota</taxon>
        <taxon>Planctomycetia</taxon>
        <taxon>Gemmatales</taxon>
        <taxon>Gemmataceae</taxon>
        <taxon>Frigoriglobus</taxon>
    </lineage>
</organism>
<dbReference type="AlphaFoldDB" id="A0A6M5YMQ6"/>
<dbReference type="Proteomes" id="UP000503447">
    <property type="component" value="Chromosome"/>
</dbReference>
<protein>
    <submittedName>
        <fullName evidence="1">Uncharacterized protein</fullName>
    </submittedName>
</protein>
<dbReference type="EMBL" id="CP053452">
    <property type="protein sequence ID" value="QJW94583.1"/>
    <property type="molecule type" value="Genomic_DNA"/>
</dbReference>
<evidence type="ECO:0000313" key="2">
    <source>
        <dbReference type="Proteomes" id="UP000503447"/>
    </source>
</evidence>
<reference evidence="2" key="1">
    <citation type="submission" date="2020-05" db="EMBL/GenBank/DDBJ databases">
        <title>Frigoriglobus tundricola gen. nov., sp. nov., a psychrotolerant cellulolytic planctomycete of the family Gemmataceae with two divergent copies of 16S rRNA gene.</title>
        <authorList>
            <person name="Kulichevskaya I.S."/>
            <person name="Ivanova A.A."/>
            <person name="Naumoff D.G."/>
            <person name="Beletsky A.V."/>
            <person name="Rijpstra W.I.C."/>
            <person name="Sinninghe Damste J.S."/>
            <person name="Mardanov A.V."/>
            <person name="Ravin N.V."/>
            <person name="Dedysh S.N."/>
        </authorList>
    </citation>
    <scope>NUCLEOTIDE SEQUENCE [LARGE SCALE GENOMIC DNA]</scope>
    <source>
        <strain evidence="2">PL17</strain>
    </source>
</reference>
<gene>
    <name evidence="1" type="ORF">FTUN_2104</name>
</gene>